<comment type="caution">
    <text evidence="1">The sequence shown here is derived from an EMBL/GenBank/DDBJ whole genome shotgun (WGS) entry which is preliminary data.</text>
</comment>
<proteinExistence type="predicted"/>
<evidence type="ECO:0000313" key="2">
    <source>
        <dbReference type="Proteomes" id="UP000075573"/>
    </source>
</evidence>
<protein>
    <submittedName>
        <fullName evidence="1">Uncharacterized protein</fullName>
    </submittedName>
</protein>
<evidence type="ECO:0000313" key="1">
    <source>
        <dbReference type="EMBL" id="KXV02721.1"/>
    </source>
</evidence>
<name>A0A149QZN9_9PROT</name>
<dbReference type="AlphaFoldDB" id="A0A149QZN9"/>
<reference evidence="1 2" key="1">
    <citation type="submission" date="2015-06" db="EMBL/GenBank/DDBJ databases">
        <title>Improved classification and identification of acetic acid bacteria using matrix-assisted laser desorption/ionization time-of-flight mass spectrometry; Gluconobacter nephelii and Gluconobacter uchimurae are later heterotypic synonyms of Gluconobacter japonicus and Gluconobacter oxydans, respectively.</title>
        <authorList>
            <person name="Li L."/>
            <person name="Cleenwerck I."/>
            <person name="De Vuyst L."/>
            <person name="Vandamme P."/>
        </authorList>
    </citation>
    <scope>NUCLEOTIDE SEQUENCE [LARGE SCALE GENOMIC DNA]</scope>
    <source>
        <strain evidence="1 2">LMG 1764</strain>
    </source>
</reference>
<dbReference type="Proteomes" id="UP000075573">
    <property type="component" value="Unassembled WGS sequence"/>
</dbReference>
<dbReference type="EMBL" id="LHZB01000085">
    <property type="protein sequence ID" value="KXV02721.1"/>
    <property type="molecule type" value="Genomic_DNA"/>
</dbReference>
<gene>
    <name evidence="1" type="ORF">AD929_01880</name>
</gene>
<accession>A0A149QZN9</accession>
<dbReference type="PATRIC" id="fig|442.7.peg.2623"/>
<sequence length="129" mass="14050">MAPRKGFEIKEDAEMTAITKPSGLTHLVSRLYNEVVSNSTRTGSKAPSETIKGYADPALVRGRLVVLQPNGFGLVRLDNNEEAFFRGSDLSASRARVKGKVREGCRVIGRIAQEERAGNSIHLVEVARA</sequence>
<organism evidence="1 2">
    <name type="scientific">Gluconobacter potus</name>
    <dbReference type="NCBI Taxonomy" id="2724927"/>
    <lineage>
        <taxon>Bacteria</taxon>
        <taxon>Pseudomonadati</taxon>
        <taxon>Pseudomonadota</taxon>
        <taxon>Alphaproteobacteria</taxon>
        <taxon>Acetobacterales</taxon>
        <taxon>Acetobacteraceae</taxon>
        <taxon>Gluconobacter</taxon>
    </lineage>
</organism>